<evidence type="ECO:0000313" key="2">
    <source>
        <dbReference type="EMBL" id="ALW86184.1"/>
    </source>
</evidence>
<dbReference type="Proteomes" id="UP000059542">
    <property type="component" value="Chromosome"/>
</dbReference>
<organism evidence="2 3">
    <name type="scientific">Hymenobacter sedentarius</name>
    <dbReference type="NCBI Taxonomy" id="1411621"/>
    <lineage>
        <taxon>Bacteria</taxon>
        <taxon>Pseudomonadati</taxon>
        <taxon>Bacteroidota</taxon>
        <taxon>Cytophagia</taxon>
        <taxon>Cytophagales</taxon>
        <taxon>Hymenobacteraceae</taxon>
        <taxon>Hymenobacter</taxon>
    </lineage>
</organism>
<proteinExistence type="inferred from homology"/>
<name>A0A0U4C775_9BACT</name>
<sequence length="185" mass="20110">MRPGTLLISQPFLGDPNFERSVVLVCRDEPTDGTFGLVLNRLTTLTLGDVLELPPNLVSAAAHLPIYVGGPVEPDTLHYLHRRADLPGATDLGQDVFWGGDFELLLGLIGSGAVGPDQVRLFAGYSGWSVGQLATEMQGQSWIRHPASAGKVFTLASDAFWRDILREKGGRFKVLSNYPVDPRLN</sequence>
<gene>
    <name evidence="2" type="ORF">AUC43_14440</name>
</gene>
<reference evidence="2 3" key="1">
    <citation type="submission" date="2015-12" db="EMBL/GenBank/DDBJ databases">
        <authorList>
            <person name="Shamseldin A."/>
            <person name="Moawad H."/>
            <person name="Abd El-Rahim W.M."/>
            <person name="Sadowsky M.J."/>
        </authorList>
    </citation>
    <scope>NUCLEOTIDE SEQUENCE [LARGE SCALE GENOMIC DNA]</scope>
    <source>
        <strain evidence="2 3">DG5B</strain>
    </source>
</reference>
<dbReference type="PANTHER" id="PTHR30327:SF1">
    <property type="entry name" value="UPF0301 PROTEIN YQGE"/>
    <property type="match status" value="1"/>
</dbReference>
<dbReference type="RefSeq" id="WP_068195059.1">
    <property type="nucleotide sequence ID" value="NZ_CP013909.1"/>
</dbReference>
<dbReference type="GO" id="GO:0005829">
    <property type="term" value="C:cytosol"/>
    <property type="evidence" value="ECO:0007669"/>
    <property type="project" value="TreeGrafter"/>
</dbReference>
<dbReference type="AlphaFoldDB" id="A0A0U4C775"/>
<dbReference type="STRING" id="1411621.AUC43_14440"/>
<comment type="similarity">
    <text evidence="1">Belongs to the UPF0301 (AlgH) family.</text>
</comment>
<protein>
    <submittedName>
        <fullName evidence="2">Uncharacterized protein</fullName>
    </submittedName>
</protein>
<dbReference type="EMBL" id="CP013909">
    <property type="protein sequence ID" value="ALW86184.1"/>
    <property type="molecule type" value="Genomic_DNA"/>
</dbReference>
<evidence type="ECO:0000256" key="1">
    <source>
        <dbReference type="ARBA" id="ARBA00009600"/>
    </source>
</evidence>
<dbReference type="SUPFAM" id="SSF143456">
    <property type="entry name" value="VC0467-like"/>
    <property type="match status" value="1"/>
</dbReference>
<dbReference type="KEGG" id="hyg:AUC43_14440"/>
<dbReference type="InterPro" id="IPR003774">
    <property type="entry name" value="AlgH-like"/>
</dbReference>
<evidence type="ECO:0000313" key="3">
    <source>
        <dbReference type="Proteomes" id="UP000059542"/>
    </source>
</evidence>
<dbReference type="OrthoDB" id="9807486at2"/>
<dbReference type="Gene3D" id="3.40.1740.10">
    <property type="entry name" value="VC0467-like"/>
    <property type="match status" value="1"/>
</dbReference>
<keyword evidence="3" id="KW-1185">Reference proteome</keyword>
<dbReference type="PANTHER" id="PTHR30327">
    <property type="entry name" value="UNCHARACTERIZED PROTEIN YQGE"/>
    <property type="match status" value="1"/>
</dbReference>
<dbReference type="Pfam" id="PF02622">
    <property type="entry name" value="DUF179"/>
    <property type="match status" value="1"/>
</dbReference>
<accession>A0A0U4C775</accession>